<dbReference type="Pfam" id="PF00999">
    <property type="entry name" value="Na_H_Exchanger"/>
    <property type="match status" value="1"/>
</dbReference>
<feature type="transmembrane region" description="Helical" evidence="13">
    <location>
        <begin position="471"/>
        <end position="491"/>
    </location>
</feature>
<evidence type="ECO:0000256" key="12">
    <source>
        <dbReference type="SAM" id="MobiDB-lite"/>
    </source>
</evidence>
<evidence type="ECO:0000313" key="16">
    <source>
        <dbReference type="EMBL" id="KAK2187965.1"/>
    </source>
</evidence>
<feature type="signal peptide" evidence="14">
    <location>
        <begin position="1"/>
        <end position="19"/>
    </location>
</feature>
<keyword evidence="4 11" id="KW-0812">Transmembrane</keyword>
<evidence type="ECO:0000256" key="14">
    <source>
        <dbReference type="SAM" id="SignalP"/>
    </source>
</evidence>
<feature type="transmembrane region" description="Helical" evidence="13">
    <location>
        <begin position="147"/>
        <end position="167"/>
    </location>
</feature>
<gene>
    <name evidence="16" type="ORF">NP493_148g01013</name>
</gene>
<evidence type="ECO:0000256" key="1">
    <source>
        <dbReference type="ARBA" id="ARBA00004653"/>
    </source>
</evidence>
<feature type="transmembrane region" description="Helical" evidence="13">
    <location>
        <begin position="209"/>
        <end position="234"/>
    </location>
</feature>
<evidence type="ECO:0000256" key="2">
    <source>
        <dbReference type="ARBA" id="ARBA00022448"/>
    </source>
</evidence>
<protein>
    <recommendedName>
        <fullName evidence="11">Sodium/hydrogen exchanger</fullName>
    </recommendedName>
</protein>
<evidence type="ECO:0000256" key="10">
    <source>
        <dbReference type="ARBA" id="ARBA00023201"/>
    </source>
</evidence>
<dbReference type="Proteomes" id="UP001209878">
    <property type="component" value="Unassembled WGS sequence"/>
</dbReference>
<evidence type="ECO:0000313" key="17">
    <source>
        <dbReference type="Proteomes" id="UP001209878"/>
    </source>
</evidence>
<dbReference type="InterPro" id="IPR004709">
    <property type="entry name" value="NaH_exchanger"/>
</dbReference>
<feature type="transmembrane region" description="Helical" evidence="13">
    <location>
        <begin position="348"/>
        <end position="369"/>
    </location>
</feature>
<comment type="similarity">
    <text evidence="11">Belongs to the monovalent cation:proton antiporter 1 (CPA1) transporter (TC 2.A.36) family.</text>
</comment>
<keyword evidence="9 13" id="KW-0472">Membrane</keyword>
<dbReference type="Gene3D" id="6.10.140.1330">
    <property type="match status" value="1"/>
</dbReference>
<dbReference type="AlphaFoldDB" id="A0AAD9P4S8"/>
<feature type="region of interest" description="Disordered" evidence="12">
    <location>
        <begin position="30"/>
        <end position="55"/>
    </location>
</feature>
<dbReference type="GO" id="GO:0051453">
    <property type="term" value="P:regulation of intracellular pH"/>
    <property type="evidence" value="ECO:0007669"/>
    <property type="project" value="TreeGrafter"/>
</dbReference>
<dbReference type="InterPro" id="IPR006153">
    <property type="entry name" value="Cation/H_exchanger_TM"/>
</dbReference>
<dbReference type="EMBL" id="JAODUO010000148">
    <property type="protein sequence ID" value="KAK2187965.1"/>
    <property type="molecule type" value="Genomic_DNA"/>
</dbReference>
<evidence type="ECO:0000256" key="9">
    <source>
        <dbReference type="ARBA" id="ARBA00023136"/>
    </source>
</evidence>
<dbReference type="NCBIfam" id="TIGR00840">
    <property type="entry name" value="b_cpa1"/>
    <property type="match status" value="1"/>
</dbReference>
<keyword evidence="10 11" id="KW-0739">Sodium transport</keyword>
<feature type="transmembrane region" description="Helical" evidence="13">
    <location>
        <begin position="113"/>
        <end position="135"/>
    </location>
</feature>
<name>A0AAD9P4S8_RIDPI</name>
<dbReference type="PANTHER" id="PTHR10110">
    <property type="entry name" value="SODIUM/HYDROGEN EXCHANGER"/>
    <property type="match status" value="1"/>
</dbReference>
<evidence type="ECO:0000256" key="3">
    <source>
        <dbReference type="ARBA" id="ARBA00022449"/>
    </source>
</evidence>
<proteinExistence type="inferred from homology"/>
<dbReference type="GO" id="GO:0015386">
    <property type="term" value="F:potassium:proton antiporter activity"/>
    <property type="evidence" value="ECO:0007669"/>
    <property type="project" value="TreeGrafter"/>
</dbReference>
<dbReference type="PANTHER" id="PTHR10110:SF191">
    <property type="entry name" value="SODIUM_HYDROGEN EXCHANGER 8"/>
    <property type="match status" value="1"/>
</dbReference>
<feature type="domain" description="Cation/H+ exchanger transmembrane" evidence="15">
    <location>
        <begin position="131"/>
        <end position="360"/>
    </location>
</feature>
<dbReference type="PRINTS" id="PR01084">
    <property type="entry name" value="NAHEXCHNGR"/>
</dbReference>
<feature type="transmembrane region" description="Helical" evidence="13">
    <location>
        <begin position="437"/>
        <end position="459"/>
    </location>
</feature>
<evidence type="ECO:0000259" key="15">
    <source>
        <dbReference type="Pfam" id="PF00999"/>
    </source>
</evidence>
<dbReference type="GO" id="GO:0000139">
    <property type="term" value="C:Golgi membrane"/>
    <property type="evidence" value="ECO:0007669"/>
    <property type="project" value="UniProtKB-SubCell"/>
</dbReference>
<comment type="subcellular location">
    <subcellularLocation>
        <location evidence="1">Golgi apparatus membrane</location>
        <topology evidence="1">Multi-pass membrane protein</topology>
    </subcellularLocation>
</comment>
<keyword evidence="7" id="KW-0915">Sodium</keyword>
<organism evidence="16 17">
    <name type="scientific">Ridgeia piscesae</name>
    <name type="common">Tubeworm</name>
    <dbReference type="NCBI Taxonomy" id="27915"/>
    <lineage>
        <taxon>Eukaryota</taxon>
        <taxon>Metazoa</taxon>
        <taxon>Spiralia</taxon>
        <taxon>Lophotrochozoa</taxon>
        <taxon>Annelida</taxon>
        <taxon>Polychaeta</taxon>
        <taxon>Sedentaria</taxon>
        <taxon>Canalipalpata</taxon>
        <taxon>Sabellida</taxon>
        <taxon>Siboglinidae</taxon>
        <taxon>Ridgeia</taxon>
    </lineage>
</organism>
<dbReference type="InterPro" id="IPR018422">
    <property type="entry name" value="Cation/H_exchanger_CPA1"/>
</dbReference>
<keyword evidence="6" id="KW-0333">Golgi apparatus</keyword>
<evidence type="ECO:0000256" key="4">
    <source>
        <dbReference type="ARBA" id="ARBA00022692"/>
    </source>
</evidence>
<keyword evidence="3 11" id="KW-0050">Antiport</keyword>
<keyword evidence="17" id="KW-1185">Reference proteome</keyword>
<evidence type="ECO:0000256" key="6">
    <source>
        <dbReference type="ARBA" id="ARBA00023034"/>
    </source>
</evidence>
<keyword evidence="5 13" id="KW-1133">Transmembrane helix</keyword>
<feature type="transmembrane region" description="Helical" evidence="13">
    <location>
        <begin position="311"/>
        <end position="336"/>
    </location>
</feature>
<evidence type="ECO:0000256" key="8">
    <source>
        <dbReference type="ARBA" id="ARBA00023065"/>
    </source>
</evidence>
<keyword evidence="14" id="KW-0732">Signal</keyword>
<keyword evidence="8 11" id="KW-0406">Ion transport</keyword>
<sequence>MYKHCQCILLAILCIGAWWEGGGVYGAADTKSNPSQTHHDTDGPSQGTDKGKGKGNTHDDVDAFLDILSYNNSDVNTTVAMNTTTVPPTTTTTTPEVKEDLPEKGELEMEKNYSMMIFFILLVVACCILVTHLLIQTKFHYLPDSVAVVLLGAVLGVVLKVLAHYNVANWQSEEHFPPTMFFLVLLPPIIFETGYNLHKGNFFQNIGTILLFAVVGTVISATIVGGGVYLLGLAKVVYPLSVAESFAFGSLISAVDPVATLAIFQAIDTDPVLYMLVFGESVLNDAVAIVLTDTVLAMYKGPMVNMNGAEAFFHAVGHFLFMFFMSAAIGVIFGLLSAVISFQLSHVGIIQMCFSIMAILFCGIVMSHYTHLNLSAITQITVQQTFRTISFIAETCVFAYLGLAIFSFRHIVKPALVMWSIALNLIARAFNTYLCHLLALILIARAFNIYPLSFAANYFREHKITKKMQFIMWLSGLRGAIAFALSLHLEFDKEQKHVIVTTTLIIVLFTIVVLGGSTMPLMKFLKTDKRRKTRLGREVTLSKTKEYGDALDSEHLSELTEEEFEVSIVKPHLKGFLKFDIKYLIPFFTRRFTQKEVHAGTTQMKNLTKQWYQEVRAAPSESDDDVVEYEL</sequence>
<evidence type="ECO:0000256" key="5">
    <source>
        <dbReference type="ARBA" id="ARBA00022989"/>
    </source>
</evidence>
<dbReference type="GO" id="GO:0015385">
    <property type="term" value="F:sodium:proton antiporter activity"/>
    <property type="evidence" value="ECO:0007669"/>
    <property type="project" value="InterPro"/>
</dbReference>
<feature type="transmembrane region" description="Helical" evidence="13">
    <location>
        <begin position="246"/>
        <end position="264"/>
    </location>
</feature>
<feature type="transmembrane region" description="Helical" evidence="13">
    <location>
        <begin position="179"/>
        <end position="197"/>
    </location>
</feature>
<accession>A0AAD9P4S8</accession>
<evidence type="ECO:0000256" key="11">
    <source>
        <dbReference type="RuleBase" id="RU003722"/>
    </source>
</evidence>
<evidence type="ECO:0000256" key="13">
    <source>
        <dbReference type="SAM" id="Phobius"/>
    </source>
</evidence>
<feature type="transmembrane region" description="Helical" evidence="13">
    <location>
        <begin position="271"/>
        <end position="291"/>
    </location>
</feature>
<feature type="transmembrane region" description="Helical" evidence="13">
    <location>
        <begin position="389"/>
        <end position="408"/>
    </location>
</feature>
<reference evidence="16" key="1">
    <citation type="journal article" date="2023" name="Mol. Biol. Evol.">
        <title>Third-Generation Sequencing Reveals the Adaptive Role of the Epigenome in Three Deep-Sea Polychaetes.</title>
        <authorList>
            <person name="Perez M."/>
            <person name="Aroh O."/>
            <person name="Sun Y."/>
            <person name="Lan Y."/>
            <person name="Juniper S.K."/>
            <person name="Young C.R."/>
            <person name="Angers B."/>
            <person name="Qian P.Y."/>
        </authorList>
    </citation>
    <scope>NUCLEOTIDE SEQUENCE</scope>
    <source>
        <strain evidence="16">R07B-5</strain>
    </source>
</reference>
<comment type="caution">
    <text evidence="16">The sequence shown here is derived from an EMBL/GenBank/DDBJ whole genome shotgun (WGS) entry which is preliminary data.</text>
</comment>
<feature type="transmembrane region" description="Helical" evidence="13">
    <location>
        <begin position="497"/>
        <end position="522"/>
    </location>
</feature>
<keyword evidence="2 11" id="KW-0813">Transport</keyword>
<feature type="chain" id="PRO_5042180482" description="Sodium/hydrogen exchanger" evidence="14">
    <location>
        <begin position="20"/>
        <end position="631"/>
    </location>
</feature>
<evidence type="ECO:0000256" key="7">
    <source>
        <dbReference type="ARBA" id="ARBA00023053"/>
    </source>
</evidence>